<feature type="domain" description="SCP" evidence="1">
    <location>
        <begin position="3"/>
        <end position="76"/>
    </location>
</feature>
<feature type="domain" description="Saccharopine dehydrogenase-like C-terminal" evidence="3">
    <location>
        <begin position="237"/>
        <end position="532"/>
    </location>
</feature>
<dbReference type="SUPFAM" id="SSF55797">
    <property type="entry name" value="PR-1-like"/>
    <property type="match status" value="1"/>
</dbReference>
<dbReference type="PANTHER" id="PTHR31157:SF1">
    <property type="entry name" value="SCP DOMAIN-CONTAINING PROTEIN"/>
    <property type="match status" value="1"/>
</dbReference>
<dbReference type="PANTHER" id="PTHR31157">
    <property type="entry name" value="SCP DOMAIN-CONTAINING PROTEIN"/>
    <property type="match status" value="1"/>
</dbReference>
<evidence type="ECO:0000259" key="3">
    <source>
        <dbReference type="Pfam" id="PF16653"/>
    </source>
</evidence>
<sequence length="562" mass="63776">MRDYNYFSHTGIDGSTFVDREVKAGYSKKCAAGENIAGNQTPKKTVDAWLKSPGHCANIMNKDFKAIGVGYAEGGPYVNSFSRHLLIIGYGGVSQCALPLIIDFHLLKKKITSITIIDALDLQFKLQPYLDQYYQIKFHQQLVDKDNYEVILDKYLSSNDIILDLAFNLETRCLLKWCNDHNVCFVNTSLELWDPLGYAHLNDPRLLTLYQRHMEVIDMLNDETWKKNGSTAIIDHGCNPGLISHFVKRALIDMTKFILNECATSILEDNRIKFEQALKEKNYPQLAHLIGIKTIHISERDTQITNVPKKVNEFVNTWSVEGFTEEAFASAEMAWGTHERDIPNELLFYDENKGPCNLVCYTRKGMNTWVRSWVPSGEIIGMVIKHGESYGISKLLTIHNDNGNNNSVVYRPTVHYAYLPSDSAINSLMEYRMHNYQLQPNIRLLNDDIIDGVDEVGVLLLGSPYVRAWWTGSILDIHETRRLVSGQNATTLQVAIGAVAAVNYCMNHPNEGFCLPDDIDGDEILAMSMPYLGNWVSKPVDWPPVDDKITKSWQFTSFLVVD</sequence>
<dbReference type="InterPro" id="IPR014044">
    <property type="entry name" value="CAP_dom"/>
</dbReference>
<evidence type="ECO:0000259" key="1">
    <source>
        <dbReference type="Pfam" id="PF00188"/>
    </source>
</evidence>
<evidence type="ECO:0000259" key="2">
    <source>
        <dbReference type="Pfam" id="PF03435"/>
    </source>
</evidence>
<comment type="caution">
    <text evidence="4">The sequence shown here is derived from an EMBL/GenBank/DDBJ whole genome shotgun (WGS) entry which is preliminary data.</text>
</comment>
<dbReference type="Pfam" id="PF03435">
    <property type="entry name" value="Sacchrp_dh_NADP"/>
    <property type="match status" value="1"/>
</dbReference>
<organism evidence="4 5">
    <name type="scientific">Rotaria sordida</name>
    <dbReference type="NCBI Taxonomy" id="392033"/>
    <lineage>
        <taxon>Eukaryota</taxon>
        <taxon>Metazoa</taxon>
        <taxon>Spiralia</taxon>
        <taxon>Gnathifera</taxon>
        <taxon>Rotifera</taxon>
        <taxon>Eurotatoria</taxon>
        <taxon>Bdelloidea</taxon>
        <taxon>Philodinida</taxon>
        <taxon>Philodinidae</taxon>
        <taxon>Rotaria</taxon>
    </lineage>
</organism>
<dbReference type="Pfam" id="PF00188">
    <property type="entry name" value="CAP"/>
    <property type="match status" value="1"/>
</dbReference>
<evidence type="ECO:0000313" key="4">
    <source>
        <dbReference type="EMBL" id="CAF1233677.1"/>
    </source>
</evidence>
<dbReference type="Proteomes" id="UP000663889">
    <property type="component" value="Unassembled WGS sequence"/>
</dbReference>
<dbReference type="Gene3D" id="3.30.360.30">
    <property type="entry name" value="homospermidine synthase like"/>
    <property type="match status" value="1"/>
</dbReference>
<evidence type="ECO:0000313" key="5">
    <source>
        <dbReference type="Proteomes" id="UP000663889"/>
    </source>
</evidence>
<name>A0A814YQV6_9BILA</name>
<dbReference type="InterPro" id="IPR023181">
    <property type="entry name" value="Homospermid_syn-like_C"/>
</dbReference>
<dbReference type="InterPro" id="IPR005097">
    <property type="entry name" value="Sacchrp_dh_NADP-bd"/>
</dbReference>
<dbReference type="Gene3D" id="3.40.50.720">
    <property type="entry name" value="NAD(P)-binding Rossmann-like Domain"/>
    <property type="match status" value="1"/>
</dbReference>
<feature type="domain" description="Saccharopine dehydrogenase NADP binding" evidence="2">
    <location>
        <begin position="86"/>
        <end position="233"/>
    </location>
</feature>
<dbReference type="InterPro" id="IPR032095">
    <property type="entry name" value="Sacchrp_dh-like_C"/>
</dbReference>
<dbReference type="Pfam" id="PF16653">
    <property type="entry name" value="Sacchrp_dh_C"/>
    <property type="match status" value="1"/>
</dbReference>
<dbReference type="EMBL" id="CAJNOU010001643">
    <property type="protein sequence ID" value="CAF1233677.1"/>
    <property type="molecule type" value="Genomic_DNA"/>
</dbReference>
<evidence type="ECO:0008006" key="6">
    <source>
        <dbReference type="Google" id="ProtNLM"/>
    </source>
</evidence>
<dbReference type="AlphaFoldDB" id="A0A814YQV6"/>
<reference evidence="4" key="1">
    <citation type="submission" date="2021-02" db="EMBL/GenBank/DDBJ databases">
        <authorList>
            <person name="Nowell W R."/>
        </authorList>
    </citation>
    <scope>NUCLEOTIDE SEQUENCE</scope>
</reference>
<accession>A0A814YQV6</accession>
<dbReference type="CDD" id="cd05379">
    <property type="entry name" value="CAP_bacterial"/>
    <property type="match status" value="1"/>
</dbReference>
<dbReference type="Gene3D" id="3.40.33.10">
    <property type="entry name" value="CAP"/>
    <property type="match status" value="1"/>
</dbReference>
<proteinExistence type="predicted"/>
<gene>
    <name evidence="4" type="ORF">SEV965_LOCUS22840</name>
</gene>
<protein>
    <recommendedName>
        <fullName evidence="6">Homospermidine synthase</fullName>
    </recommendedName>
</protein>
<dbReference type="InterPro" id="IPR035940">
    <property type="entry name" value="CAP_sf"/>
</dbReference>